<name>A0A151GPN6_DRECN</name>
<dbReference type="PANTHER" id="PTHR12145:SF36">
    <property type="entry name" value="MANNAN ENDO-1,6-ALPHA-MANNOSIDASE DCW1"/>
    <property type="match status" value="1"/>
</dbReference>
<dbReference type="RefSeq" id="XP_040658390.1">
    <property type="nucleotide sequence ID" value="XM_040797507.1"/>
</dbReference>
<evidence type="ECO:0000256" key="10">
    <source>
        <dbReference type="PIRNR" id="PIRNR016302"/>
    </source>
</evidence>
<comment type="caution">
    <text evidence="14">The sequence shown here is derived from an EMBL/GenBank/DDBJ whole genome shotgun (WGS) entry which is preliminary data.</text>
</comment>
<evidence type="ECO:0000256" key="3">
    <source>
        <dbReference type="ARBA" id="ARBA00009699"/>
    </source>
</evidence>
<dbReference type="InterPro" id="IPR005198">
    <property type="entry name" value="Glyco_hydro_76"/>
</dbReference>
<dbReference type="Pfam" id="PF03663">
    <property type="entry name" value="Glyco_hydro_76"/>
    <property type="match status" value="1"/>
</dbReference>
<dbReference type="Gene3D" id="1.50.10.20">
    <property type="match status" value="1"/>
</dbReference>
<evidence type="ECO:0000313" key="15">
    <source>
        <dbReference type="Proteomes" id="UP000076580"/>
    </source>
</evidence>
<comment type="catalytic activity">
    <reaction evidence="1 10">
        <text>Random hydrolysis of (1-&gt;6)-alpha-D-mannosidic linkages in unbranched (1-&gt;6)-mannans.</text>
        <dbReference type="EC" id="3.2.1.101"/>
    </reaction>
</comment>
<dbReference type="AlphaFoldDB" id="A0A151GPN6"/>
<dbReference type="STRING" id="98403.A0A151GPN6"/>
<sequence length="471" mass="51606">MKFSSPFAAATLLSVAALAQATSQFSIESDEAIRKTSSLLAWDMLQYYRGNLSGHTPGILPGPPPAGDYYWWQAGAMWGALIDYWHWTGDSTYNDLVMQSMQFQVGEGKNYMPINVTASLGNDDQAFWGMAALRAAEYGFPNPPPDRPSWLGLAQTVFETQASPDRHDKTCGGGLRWQIPFANNGYDYKNSIANGCLFNMGARLARYTGNKTYADWAVRTWDWMEEVGFLNKKYGIYDGANVTTNCTAYNKAEFSYNNAVFAEGAAFMYNFAESCGRSSIAKADSIPLLRQTGLELWKSRTERLVDYGLGRFLPDGIAIESACENTGCKTDMYTYKGFFHRWYATITQIAPFLGPKILPPLKTSAQAAIKQCTGGALGRQCGFKWLTGVYDGNTGHGQEMSVLGAVSALLIEKATPPMTIHTGGTSKEDTRKPGAWSSESRRATVADKVGAGFLTVILMAVVCGMLGWISI</sequence>
<keyword evidence="15" id="KW-1185">Reference proteome</keyword>
<proteinExistence type="inferred from homology"/>
<evidence type="ECO:0000256" key="9">
    <source>
        <dbReference type="ARBA" id="ARBA00023295"/>
    </source>
</evidence>
<comment type="subcellular location">
    <subcellularLocation>
        <location evidence="2">Endomembrane system</location>
    </subcellularLocation>
</comment>
<keyword evidence="12" id="KW-1133">Transmembrane helix</keyword>
<protein>
    <recommendedName>
        <fullName evidence="4 10">Mannan endo-1,6-alpha-mannosidase</fullName>
        <ecNumber evidence="4 10">3.2.1.101</ecNumber>
    </recommendedName>
</protein>
<dbReference type="InterPro" id="IPR008928">
    <property type="entry name" value="6-hairpin_glycosidase_sf"/>
</dbReference>
<evidence type="ECO:0000256" key="2">
    <source>
        <dbReference type="ARBA" id="ARBA00004308"/>
    </source>
</evidence>
<feature type="region of interest" description="Disordered" evidence="11">
    <location>
        <begin position="419"/>
        <end position="439"/>
    </location>
</feature>
<keyword evidence="12" id="KW-0812">Transmembrane</keyword>
<keyword evidence="7 12" id="KW-0472">Membrane</keyword>
<keyword evidence="8" id="KW-0325">Glycoprotein</keyword>
<evidence type="ECO:0000256" key="6">
    <source>
        <dbReference type="ARBA" id="ARBA00022801"/>
    </source>
</evidence>
<dbReference type="PANTHER" id="PTHR12145">
    <property type="entry name" value="MANNAN ENDO-1,6-ALPHA-MANNOSIDASE DCW1"/>
    <property type="match status" value="1"/>
</dbReference>
<evidence type="ECO:0000256" key="8">
    <source>
        <dbReference type="ARBA" id="ARBA00023180"/>
    </source>
</evidence>
<gene>
    <name evidence="14" type="ORF">DCS_00165</name>
</gene>
<evidence type="ECO:0000256" key="11">
    <source>
        <dbReference type="SAM" id="MobiDB-lite"/>
    </source>
</evidence>
<evidence type="ECO:0000256" key="13">
    <source>
        <dbReference type="SAM" id="SignalP"/>
    </source>
</evidence>
<evidence type="ECO:0000256" key="5">
    <source>
        <dbReference type="ARBA" id="ARBA00022729"/>
    </source>
</evidence>
<evidence type="ECO:0000256" key="4">
    <source>
        <dbReference type="ARBA" id="ARBA00012350"/>
    </source>
</evidence>
<evidence type="ECO:0000256" key="12">
    <source>
        <dbReference type="SAM" id="Phobius"/>
    </source>
</evidence>
<dbReference type="GO" id="GO:0016052">
    <property type="term" value="P:carbohydrate catabolic process"/>
    <property type="evidence" value="ECO:0007669"/>
    <property type="project" value="InterPro"/>
</dbReference>
<comment type="similarity">
    <text evidence="3 10">Belongs to the glycosyl hydrolase 76 family.</text>
</comment>
<dbReference type="SUPFAM" id="SSF48208">
    <property type="entry name" value="Six-hairpin glycosidases"/>
    <property type="match status" value="1"/>
</dbReference>
<dbReference type="Proteomes" id="UP000076580">
    <property type="component" value="Chromosome 01"/>
</dbReference>
<keyword evidence="5 13" id="KW-0732">Signal</keyword>
<dbReference type="GO" id="GO:0008496">
    <property type="term" value="F:mannan endo-1,6-alpha-mannosidase activity"/>
    <property type="evidence" value="ECO:0007669"/>
    <property type="project" value="UniProtKB-UniRule"/>
</dbReference>
<dbReference type="GO" id="GO:0012505">
    <property type="term" value="C:endomembrane system"/>
    <property type="evidence" value="ECO:0007669"/>
    <property type="project" value="UniProtKB-SubCell"/>
</dbReference>
<dbReference type="EC" id="3.2.1.101" evidence="4 10"/>
<dbReference type="FunFam" id="1.50.10.20:FF:000006">
    <property type="entry name" value="Mannan endo-1,6-alpha-mannosidase"/>
    <property type="match status" value="1"/>
</dbReference>
<dbReference type="GeneID" id="63712808"/>
<dbReference type="EMBL" id="LAYC01000001">
    <property type="protein sequence ID" value="KYK59038.1"/>
    <property type="molecule type" value="Genomic_DNA"/>
</dbReference>
<evidence type="ECO:0000256" key="1">
    <source>
        <dbReference type="ARBA" id="ARBA00001452"/>
    </source>
</evidence>
<feature type="transmembrane region" description="Helical" evidence="12">
    <location>
        <begin position="449"/>
        <end position="469"/>
    </location>
</feature>
<dbReference type="InParanoid" id="A0A151GPN6"/>
<keyword evidence="6 10" id="KW-0378">Hydrolase</keyword>
<evidence type="ECO:0000256" key="7">
    <source>
        <dbReference type="ARBA" id="ARBA00023136"/>
    </source>
</evidence>
<feature type="chain" id="PRO_5007580801" description="Mannan endo-1,6-alpha-mannosidase" evidence="13">
    <location>
        <begin position="22"/>
        <end position="471"/>
    </location>
</feature>
<reference evidence="14 15" key="1">
    <citation type="journal article" date="2016" name="Sci. Rep.">
        <title>Insights into Adaptations to a Near-Obligate Nematode Endoparasitic Lifestyle from the Finished Genome of Drechmeria coniospora.</title>
        <authorList>
            <person name="Zhang L."/>
            <person name="Zhou Z."/>
            <person name="Guo Q."/>
            <person name="Fokkens L."/>
            <person name="Miskei M."/>
            <person name="Pocsi I."/>
            <person name="Zhang W."/>
            <person name="Chen M."/>
            <person name="Wang L."/>
            <person name="Sun Y."/>
            <person name="Donzelli B.G."/>
            <person name="Gibson D.M."/>
            <person name="Nelson D.R."/>
            <person name="Luo J.G."/>
            <person name="Rep M."/>
            <person name="Liu H."/>
            <person name="Yang S."/>
            <person name="Wang J."/>
            <person name="Krasnoff S.B."/>
            <person name="Xu Y."/>
            <person name="Molnar I."/>
            <person name="Lin M."/>
        </authorList>
    </citation>
    <scope>NUCLEOTIDE SEQUENCE [LARGE SCALE GENOMIC DNA]</scope>
    <source>
        <strain evidence="14 15">ARSEF 6962</strain>
    </source>
</reference>
<dbReference type="GO" id="GO:0009272">
    <property type="term" value="P:fungal-type cell wall biogenesis"/>
    <property type="evidence" value="ECO:0007669"/>
    <property type="project" value="TreeGrafter"/>
</dbReference>
<dbReference type="InterPro" id="IPR014480">
    <property type="entry name" value="Mannan-1_6-alpha_mannosidase"/>
</dbReference>
<feature type="signal peptide" evidence="13">
    <location>
        <begin position="1"/>
        <end position="21"/>
    </location>
</feature>
<organism evidence="14 15">
    <name type="scientific">Drechmeria coniospora</name>
    <name type="common">Nematophagous fungus</name>
    <name type="synonym">Meria coniospora</name>
    <dbReference type="NCBI Taxonomy" id="98403"/>
    <lineage>
        <taxon>Eukaryota</taxon>
        <taxon>Fungi</taxon>
        <taxon>Dikarya</taxon>
        <taxon>Ascomycota</taxon>
        <taxon>Pezizomycotina</taxon>
        <taxon>Sordariomycetes</taxon>
        <taxon>Hypocreomycetidae</taxon>
        <taxon>Hypocreales</taxon>
        <taxon>Ophiocordycipitaceae</taxon>
        <taxon>Drechmeria</taxon>
    </lineage>
</organism>
<dbReference type="PIRSF" id="PIRSF016302">
    <property type="entry name" value="Man_a_manosd"/>
    <property type="match status" value="1"/>
</dbReference>
<accession>A0A151GPN6</accession>
<evidence type="ECO:0000313" key="14">
    <source>
        <dbReference type="EMBL" id="KYK59038.1"/>
    </source>
</evidence>
<keyword evidence="9 10" id="KW-0326">Glycosidase</keyword>